<proteinExistence type="predicted"/>
<keyword evidence="1" id="KW-0472">Membrane</keyword>
<dbReference type="Proteomes" id="UP000799750">
    <property type="component" value="Unassembled WGS sequence"/>
</dbReference>
<gene>
    <name evidence="2" type="ORF">BU16DRAFT_561697</name>
</gene>
<dbReference type="EMBL" id="MU004189">
    <property type="protein sequence ID" value="KAF2495418.1"/>
    <property type="molecule type" value="Genomic_DNA"/>
</dbReference>
<keyword evidence="3" id="KW-1185">Reference proteome</keyword>
<feature type="transmembrane region" description="Helical" evidence="1">
    <location>
        <begin position="29"/>
        <end position="52"/>
    </location>
</feature>
<protein>
    <submittedName>
        <fullName evidence="2">Uncharacterized protein</fullName>
    </submittedName>
</protein>
<evidence type="ECO:0000313" key="3">
    <source>
        <dbReference type="Proteomes" id="UP000799750"/>
    </source>
</evidence>
<sequence>MSLSYDRYIACLEAPASCSMVKFDPELDLVLLTQLTIGVTLAGLTIPGLYLIGRRLFVAAKFPYAKSMARTLAQKTAVVKGLASKVVPFMNRLRMKCGRQATPARPTASLFPPPALPAPKAPCPWNAEDTFLHGLECAYHLDGRHFHRPITDPVKIVKINQERNRLRIEVANRKVHRKALRLQEDERLAAALLPTVRESQDKTISRWNKESAQPSSAMRRVISESRRTENRVTFKELATVLEFDKLAIIDRSSRRAAMRTPERMPEEEDDWEEEEEDLDAMDMEEDPPFEFKTLDPSSFYHRNHPDNPLRSEVSLEEFFYQSFLDQQKKHNELFWQWCLRKGPDSRFIEVRLCHIRAILTGHHRLNEARQAMFTPMAESIKESIAKLVHTMDKHRVKVLTPEQANILGWTTVFEEMYYGSANLAGTTPLIEDGKADYRSMLESLYHVGSRFGLDLPLVNFMEVLPADTLPWIVPDDNTHKGLRYMLERRWVIGG</sequence>
<name>A0A6A6QSC5_9PEZI</name>
<dbReference type="AlphaFoldDB" id="A0A6A6QSC5"/>
<keyword evidence="1" id="KW-0812">Transmembrane</keyword>
<accession>A0A6A6QSC5</accession>
<reference evidence="2" key="1">
    <citation type="journal article" date="2020" name="Stud. Mycol.">
        <title>101 Dothideomycetes genomes: a test case for predicting lifestyles and emergence of pathogens.</title>
        <authorList>
            <person name="Haridas S."/>
            <person name="Albert R."/>
            <person name="Binder M."/>
            <person name="Bloem J."/>
            <person name="Labutti K."/>
            <person name="Salamov A."/>
            <person name="Andreopoulos B."/>
            <person name="Baker S."/>
            <person name="Barry K."/>
            <person name="Bills G."/>
            <person name="Bluhm B."/>
            <person name="Cannon C."/>
            <person name="Castanera R."/>
            <person name="Culley D."/>
            <person name="Daum C."/>
            <person name="Ezra D."/>
            <person name="Gonzalez J."/>
            <person name="Henrissat B."/>
            <person name="Kuo A."/>
            <person name="Liang C."/>
            <person name="Lipzen A."/>
            <person name="Lutzoni F."/>
            <person name="Magnuson J."/>
            <person name="Mondo S."/>
            <person name="Nolan M."/>
            <person name="Ohm R."/>
            <person name="Pangilinan J."/>
            <person name="Park H.-J."/>
            <person name="Ramirez L."/>
            <person name="Alfaro M."/>
            <person name="Sun H."/>
            <person name="Tritt A."/>
            <person name="Yoshinaga Y."/>
            <person name="Zwiers L.-H."/>
            <person name="Turgeon B."/>
            <person name="Goodwin S."/>
            <person name="Spatafora J."/>
            <person name="Crous P."/>
            <person name="Grigoriev I."/>
        </authorList>
    </citation>
    <scope>NUCLEOTIDE SEQUENCE</scope>
    <source>
        <strain evidence="2">CBS 269.34</strain>
    </source>
</reference>
<dbReference type="OrthoDB" id="10561383at2759"/>
<organism evidence="2 3">
    <name type="scientific">Lophium mytilinum</name>
    <dbReference type="NCBI Taxonomy" id="390894"/>
    <lineage>
        <taxon>Eukaryota</taxon>
        <taxon>Fungi</taxon>
        <taxon>Dikarya</taxon>
        <taxon>Ascomycota</taxon>
        <taxon>Pezizomycotina</taxon>
        <taxon>Dothideomycetes</taxon>
        <taxon>Pleosporomycetidae</taxon>
        <taxon>Mytilinidiales</taxon>
        <taxon>Mytilinidiaceae</taxon>
        <taxon>Lophium</taxon>
    </lineage>
</organism>
<evidence type="ECO:0000313" key="2">
    <source>
        <dbReference type="EMBL" id="KAF2495418.1"/>
    </source>
</evidence>
<evidence type="ECO:0000256" key="1">
    <source>
        <dbReference type="SAM" id="Phobius"/>
    </source>
</evidence>
<keyword evidence="1" id="KW-1133">Transmembrane helix</keyword>